<evidence type="ECO:0000256" key="8">
    <source>
        <dbReference type="PROSITE-ProRule" id="PRU00703"/>
    </source>
</evidence>
<dbReference type="CDD" id="cd04590">
    <property type="entry name" value="CBS_pair_CorC_HlyC_assoc"/>
    <property type="match status" value="1"/>
</dbReference>
<dbReference type="Proteomes" id="UP000306196">
    <property type="component" value="Unassembled WGS sequence"/>
</dbReference>
<dbReference type="Gene3D" id="3.30.465.10">
    <property type="match status" value="1"/>
</dbReference>
<keyword evidence="2" id="KW-1003">Cell membrane</keyword>
<keyword evidence="14" id="KW-1185">Reference proteome</keyword>
<evidence type="ECO:0000256" key="9">
    <source>
        <dbReference type="PROSITE-ProRule" id="PRU01193"/>
    </source>
</evidence>
<feature type="domain" description="CBS" evidence="11">
    <location>
        <begin position="284"/>
        <end position="343"/>
    </location>
</feature>
<dbReference type="Gene3D" id="3.10.580.10">
    <property type="entry name" value="CBS-domain"/>
    <property type="match status" value="1"/>
</dbReference>
<dbReference type="OrthoDB" id="9798188at2"/>
<comment type="caution">
    <text evidence="13">The sequence shown here is derived from an EMBL/GenBank/DDBJ whole genome shotgun (WGS) entry which is preliminary data.</text>
</comment>
<dbReference type="EMBL" id="VAUV01000013">
    <property type="protein sequence ID" value="TLD69471.1"/>
    <property type="molecule type" value="Genomic_DNA"/>
</dbReference>
<dbReference type="GO" id="GO:0050660">
    <property type="term" value="F:flavin adenine dinucleotide binding"/>
    <property type="evidence" value="ECO:0007669"/>
    <property type="project" value="InterPro"/>
</dbReference>
<accession>A0A5R8KAZ4</accession>
<evidence type="ECO:0000256" key="7">
    <source>
        <dbReference type="ARBA" id="ARBA00023136"/>
    </source>
</evidence>
<reference evidence="13 14" key="1">
    <citation type="submission" date="2019-05" db="EMBL/GenBank/DDBJ databases">
        <title>Verrucobacter flavum gen. nov., sp. nov. a new member of the family Verrucomicrobiaceae.</title>
        <authorList>
            <person name="Szuroczki S."/>
            <person name="Abbaszade G."/>
            <person name="Szabo A."/>
            <person name="Felfoldi T."/>
            <person name="Schumann P."/>
            <person name="Boka K."/>
            <person name="Keki Z."/>
            <person name="Toumi M."/>
            <person name="Toth E."/>
        </authorList>
    </citation>
    <scope>NUCLEOTIDE SEQUENCE [LARGE SCALE GENOMIC DNA]</scope>
    <source>
        <strain evidence="13 14">MG-N-17</strain>
    </source>
</reference>
<dbReference type="PROSITE" id="PS51846">
    <property type="entry name" value="CNNM"/>
    <property type="match status" value="1"/>
</dbReference>
<evidence type="ECO:0000259" key="12">
    <source>
        <dbReference type="PROSITE" id="PS51846"/>
    </source>
</evidence>
<keyword evidence="7 9" id="KW-0472">Membrane</keyword>
<keyword evidence="3 9" id="KW-0812">Transmembrane</keyword>
<evidence type="ECO:0000313" key="14">
    <source>
        <dbReference type="Proteomes" id="UP000306196"/>
    </source>
</evidence>
<dbReference type="Pfam" id="PF03471">
    <property type="entry name" value="CorC_HlyC"/>
    <property type="match status" value="1"/>
</dbReference>
<evidence type="ECO:0000259" key="11">
    <source>
        <dbReference type="PROSITE" id="PS51371"/>
    </source>
</evidence>
<sequence length="442" mass="48777">MNPLLIEIGFIMVLLGVNGIFAMTEIAIVSSRRSLLQSMADGGHRGAAKALELTDNPNRFLSTVQIGITLVGIVAGAFGGASIAKRLAAVLETQPFIGDYATQISLAVVIGVITYLQLVLGELVPKRLAMRFPEPIASTMSVPMSWLSTIASPAVVMLSVSTGWLLKIFGVKDEGNNRMSREEFTVMVREGLVMGNIGRAESRMIQGVFEFGELEAYDIMIPRPRMMWIESDATHAEIWPMIVKSTQEVFPVYYEKRDELLGVVSIKDLYAQMAAGAEIKFGELTHPPLMVSETQKASELLESFRSTGQRAAFVIDEFGTVIGMVTVMDLLESIVGDVMSKEERSTMPLRKRPDGSWVINGHYEIEKLPDHIEDFVAPKEAGYDYRTVAGWFAHVLVRMPKEGDTLEQSGWRFEIMDMDGARVDKVMASRVVAELAEKAESA</sequence>
<name>A0A5R8KAZ4_9BACT</name>
<feature type="transmembrane region" description="Helical" evidence="10">
    <location>
        <begin position="6"/>
        <end position="29"/>
    </location>
</feature>
<feature type="transmembrane region" description="Helical" evidence="10">
    <location>
        <begin position="104"/>
        <end position="124"/>
    </location>
</feature>
<dbReference type="PANTHER" id="PTHR43099:SF5">
    <property type="entry name" value="HLYC_CORC FAMILY TRANSPORTER"/>
    <property type="match status" value="1"/>
</dbReference>
<dbReference type="InterPro" id="IPR046342">
    <property type="entry name" value="CBS_dom_sf"/>
</dbReference>
<dbReference type="AlphaFoldDB" id="A0A5R8KAZ4"/>
<organism evidence="13 14">
    <name type="scientific">Phragmitibacter flavus</name>
    <dbReference type="NCBI Taxonomy" id="2576071"/>
    <lineage>
        <taxon>Bacteria</taxon>
        <taxon>Pseudomonadati</taxon>
        <taxon>Verrucomicrobiota</taxon>
        <taxon>Verrucomicrobiia</taxon>
        <taxon>Verrucomicrobiales</taxon>
        <taxon>Verrucomicrobiaceae</taxon>
        <taxon>Phragmitibacter</taxon>
    </lineage>
</organism>
<evidence type="ECO:0000256" key="4">
    <source>
        <dbReference type="ARBA" id="ARBA00022737"/>
    </source>
</evidence>
<dbReference type="InterPro" id="IPR044751">
    <property type="entry name" value="Ion_transp-like_CBS"/>
</dbReference>
<gene>
    <name evidence="13" type="ORF">FEM03_17675</name>
</gene>
<dbReference type="PROSITE" id="PS51371">
    <property type="entry name" value="CBS"/>
    <property type="match status" value="1"/>
</dbReference>
<dbReference type="Pfam" id="PF00571">
    <property type="entry name" value="CBS"/>
    <property type="match status" value="1"/>
</dbReference>
<evidence type="ECO:0000313" key="13">
    <source>
        <dbReference type="EMBL" id="TLD69471.1"/>
    </source>
</evidence>
<proteinExistence type="predicted"/>
<dbReference type="InterPro" id="IPR005170">
    <property type="entry name" value="Transptr-assoc_dom"/>
</dbReference>
<evidence type="ECO:0000256" key="1">
    <source>
        <dbReference type="ARBA" id="ARBA00004651"/>
    </source>
</evidence>
<feature type="transmembrane region" description="Helical" evidence="10">
    <location>
        <begin position="145"/>
        <end position="166"/>
    </location>
</feature>
<dbReference type="SUPFAM" id="SSF56176">
    <property type="entry name" value="FAD-binding/transporter-associated domain-like"/>
    <property type="match status" value="1"/>
</dbReference>
<dbReference type="PANTHER" id="PTHR43099">
    <property type="entry name" value="UPF0053 PROTEIN YRKA"/>
    <property type="match status" value="1"/>
</dbReference>
<dbReference type="InterPro" id="IPR051676">
    <property type="entry name" value="UPF0053_domain"/>
</dbReference>
<dbReference type="RefSeq" id="WP_138087614.1">
    <property type="nucleotide sequence ID" value="NZ_VAUV01000013.1"/>
</dbReference>
<dbReference type="InterPro" id="IPR000644">
    <property type="entry name" value="CBS_dom"/>
</dbReference>
<feature type="domain" description="CNNM transmembrane" evidence="12">
    <location>
        <begin position="1"/>
        <end position="201"/>
    </location>
</feature>
<comment type="subcellular location">
    <subcellularLocation>
        <location evidence="1">Cell membrane</location>
        <topology evidence="1">Multi-pass membrane protein</topology>
    </subcellularLocation>
</comment>
<protein>
    <submittedName>
        <fullName evidence="13">HlyC/CorC family transporter</fullName>
    </submittedName>
</protein>
<dbReference type="GO" id="GO:0005886">
    <property type="term" value="C:plasma membrane"/>
    <property type="evidence" value="ECO:0007669"/>
    <property type="project" value="UniProtKB-SubCell"/>
</dbReference>
<keyword evidence="6 8" id="KW-0129">CBS domain</keyword>
<evidence type="ECO:0000256" key="5">
    <source>
        <dbReference type="ARBA" id="ARBA00022989"/>
    </source>
</evidence>
<dbReference type="SMART" id="SM01091">
    <property type="entry name" value="CorC_HlyC"/>
    <property type="match status" value="1"/>
</dbReference>
<dbReference type="InterPro" id="IPR036318">
    <property type="entry name" value="FAD-bd_PCMH-like_sf"/>
</dbReference>
<evidence type="ECO:0000256" key="10">
    <source>
        <dbReference type="SAM" id="Phobius"/>
    </source>
</evidence>
<dbReference type="SUPFAM" id="SSF54631">
    <property type="entry name" value="CBS-domain pair"/>
    <property type="match status" value="1"/>
</dbReference>
<dbReference type="Pfam" id="PF01595">
    <property type="entry name" value="CNNM"/>
    <property type="match status" value="1"/>
</dbReference>
<feature type="transmembrane region" description="Helical" evidence="10">
    <location>
        <begin position="60"/>
        <end position="84"/>
    </location>
</feature>
<dbReference type="InterPro" id="IPR016169">
    <property type="entry name" value="FAD-bd_PCMH_sub2"/>
</dbReference>
<keyword evidence="5 9" id="KW-1133">Transmembrane helix</keyword>
<evidence type="ECO:0000256" key="2">
    <source>
        <dbReference type="ARBA" id="ARBA00022475"/>
    </source>
</evidence>
<evidence type="ECO:0000256" key="6">
    <source>
        <dbReference type="ARBA" id="ARBA00023122"/>
    </source>
</evidence>
<dbReference type="InterPro" id="IPR002550">
    <property type="entry name" value="CNNM"/>
</dbReference>
<keyword evidence="4" id="KW-0677">Repeat</keyword>
<evidence type="ECO:0000256" key="3">
    <source>
        <dbReference type="ARBA" id="ARBA00022692"/>
    </source>
</evidence>